<dbReference type="RefSeq" id="WP_338208902.1">
    <property type="nucleotide sequence ID" value="NZ_JAYMFF010000002.1"/>
</dbReference>
<feature type="transmembrane region" description="Helical" evidence="1">
    <location>
        <begin position="15"/>
        <end position="37"/>
    </location>
</feature>
<sequence>MKLKEKYPWMNWRTVHWIALGCILAGMVLAGIGVLVASLDSHSWRDVVAHFDIISFGDANALAFPDAPEPPMPPSSPTLS</sequence>
<gene>
    <name evidence="2" type="ORF">VIN30_02155</name>
</gene>
<keyword evidence="1" id="KW-1133">Transmembrane helix</keyword>
<keyword evidence="1" id="KW-0472">Membrane</keyword>
<keyword evidence="1" id="KW-0812">Transmembrane</keyword>
<name>A0ABU6IFN6_9ACTN</name>
<comment type="caution">
    <text evidence="2">The sequence shown here is derived from an EMBL/GenBank/DDBJ whole genome shotgun (WGS) entry which is preliminary data.</text>
</comment>
<reference evidence="2 3" key="1">
    <citation type="submission" date="2024-01" db="EMBL/GenBank/DDBJ databases">
        <title>novel species in genus Adlercreutzia.</title>
        <authorList>
            <person name="Liu X."/>
        </authorList>
    </citation>
    <scope>NUCLEOTIDE SEQUENCE [LARGE SCALE GENOMIC DNA]</scope>
    <source>
        <strain evidence="2 3">R7</strain>
    </source>
</reference>
<protein>
    <submittedName>
        <fullName evidence="2">Uncharacterized protein</fullName>
    </submittedName>
</protein>
<organism evidence="2 3">
    <name type="scientific">Adlercreutzia wanghongyangiae</name>
    <dbReference type="NCBI Taxonomy" id="3111451"/>
    <lineage>
        <taxon>Bacteria</taxon>
        <taxon>Bacillati</taxon>
        <taxon>Actinomycetota</taxon>
        <taxon>Coriobacteriia</taxon>
        <taxon>Eggerthellales</taxon>
        <taxon>Eggerthellaceae</taxon>
        <taxon>Adlercreutzia</taxon>
    </lineage>
</organism>
<dbReference type="EMBL" id="JAYMFF010000002">
    <property type="protein sequence ID" value="MEC4175248.1"/>
    <property type="molecule type" value="Genomic_DNA"/>
</dbReference>
<evidence type="ECO:0000313" key="2">
    <source>
        <dbReference type="EMBL" id="MEC4175248.1"/>
    </source>
</evidence>
<evidence type="ECO:0000256" key="1">
    <source>
        <dbReference type="SAM" id="Phobius"/>
    </source>
</evidence>
<proteinExistence type="predicted"/>
<accession>A0ABU6IFN6</accession>
<dbReference type="Proteomes" id="UP001349994">
    <property type="component" value="Unassembled WGS sequence"/>
</dbReference>
<keyword evidence="3" id="KW-1185">Reference proteome</keyword>
<evidence type="ECO:0000313" key="3">
    <source>
        <dbReference type="Proteomes" id="UP001349994"/>
    </source>
</evidence>